<accession>A0ABP5KYG7</accession>
<comment type="caution">
    <text evidence="1">The sequence shown here is derived from an EMBL/GenBank/DDBJ whole genome shotgun (WGS) entry which is preliminary data.</text>
</comment>
<evidence type="ECO:0000313" key="2">
    <source>
        <dbReference type="Proteomes" id="UP001501771"/>
    </source>
</evidence>
<dbReference type="EMBL" id="BAAAQR010000001">
    <property type="protein sequence ID" value="GAA2138052.1"/>
    <property type="molecule type" value="Genomic_DNA"/>
</dbReference>
<proteinExistence type="predicted"/>
<dbReference type="Proteomes" id="UP001501771">
    <property type="component" value="Unassembled WGS sequence"/>
</dbReference>
<organism evidence="1 2">
    <name type="scientific">Nocardioides koreensis</name>
    <dbReference type="NCBI Taxonomy" id="433651"/>
    <lineage>
        <taxon>Bacteria</taxon>
        <taxon>Bacillati</taxon>
        <taxon>Actinomycetota</taxon>
        <taxon>Actinomycetes</taxon>
        <taxon>Propionibacteriales</taxon>
        <taxon>Nocardioidaceae</taxon>
        <taxon>Nocardioides</taxon>
    </lineage>
</organism>
<name>A0ABP5KYG7_9ACTN</name>
<evidence type="ECO:0000313" key="1">
    <source>
        <dbReference type="EMBL" id="GAA2138052.1"/>
    </source>
</evidence>
<sequence>MQSPAVTAIQQGPNRRGLRHTDAVTVYLAWTPAPVPDDLSGPWTEVRRAAPGLLLVDSGDTLSRVYHELKWSLPDDSPLLVTPLAERPKLKGLADGTQAWLGDRLPKG</sequence>
<reference evidence="2" key="1">
    <citation type="journal article" date="2019" name="Int. J. Syst. Evol. Microbiol.">
        <title>The Global Catalogue of Microorganisms (GCM) 10K type strain sequencing project: providing services to taxonomists for standard genome sequencing and annotation.</title>
        <authorList>
            <consortium name="The Broad Institute Genomics Platform"/>
            <consortium name="The Broad Institute Genome Sequencing Center for Infectious Disease"/>
            <person name="Wu L."/>
            <person name="Ma J."/>
        </authorList>
    </citation>
    <scope>NUCLEOTIDE SEQUENCE [LARGE SCALE GENOMIC DNA]</scope>
    <source>
        <strain evidence="2">JCM 16022</strain>
    </source>
</reference>
<keyword evidence="2" id="KW-1185">Reference proteome</keyword>
<protein>
    <submittedName>
        <fullName evidence="1">Uncharacterized protein</fullName>
    </submittedName>
</protein>
<gene>
    <name evidence="1" type="ORF">GCM10009844_05710</name>
</gene>